<keyword evidence="2" id="KW-0288">FMN</keyword>
<evidence type="ECO:0000256" key="3">
    <source>
        <dbReference type="ARBA" id="ARBA00023002"/>
    </source>
</evidence>
<name>A0A6J7DUC7_9ZZZZ</name>
<evidence type="ECO:0000259" key="4">
    <source>
        <dbReference type="Pfam" id="PF03358"/>
    </source>
</evidence>
<dbReference type="InterPro" id="IPR051814">
    <property type="entry name" value="NAD(P)H-dep_FMN_reductase"/>
</dbReference>
<dbReference type="PANTHER" id="PTHR43408:SF1">
    <property type="entry name" value="FMN REDUCTASE (NADPH)"/>
    <property type="match status" value="1"/>
</dbReference>
<evidence type="ECO:0000256" key="2">
    <source>
        <dbReference type="ARBA" id="ARBA00022643"/>
    </source>
</evidence>
<protein>
    <submittedName>
        <fullName evidence="5">Unannotated protein</fullName>
    </submittedName>
</protein>
<sequence length="185" mass="19450">MVDQFSQADGNVLNVTVVVGNPKPASRTRDVGVAVAHACARHFAIADPAINVIELSELSSSLFGWGDPAVAAAKQQVLSSRLVIIASPVYKASYTGLLKAFLDQFGRDELGALATVPLMVGAGPAHSLAVETQLRPVLVEIGASCPTRGLYVLESEIGELESPIAEWMNVWGDALRAVVGCRLDA</sequence>
<dbReference type="GO" id="GO:0016491">
    <property type="term" value="F:oxidoreductase activity"/>
    <property type="evidence" value="ECO:0007669"/>
    <property type="project" value="UniProtKB-KW"/>
</dbReference>
<organism evidence="5">
    <name type="scientific">freshwater metagenome</name>
    <dbReference type="NCBI Taxonomy" id="449393"/>
    <lineage>
        <taxon>unclassified sequences</taxon>
        <taxon>metagenomes</taxon>
        <taxon>ecological metagenomes</taxon>
    </lineage>
</organism>
<dbReference type="Pfam" id="PF03358">
    <property type="entry name" value="FMN_red"/>
    <property type="match status" value="1"/>
</dbReference>
<reference evidence="5" key="1">
    <citation type="submission" date="2020-05" db="EMBL/GenBank/DDBJ databases">
        <authorList>
            <person name="Chiriac C."/>
            <person name="Salcher M."/>
            <person name="Ghai R."/>
            <person name="Kavagutti S V."/>
        </authorList>
    </citation>
    <scope>NUCLEOTIDE SEQUENCE</scope>
</reference>
<dbReference type="AlphaFoldDB" id="A0A6J7DUC7"/>
<evidence type="ECO:0000313" key="5">
    <source>
        <dbReference type="EMBL" id="CAB4872254.1"/>
    </source>
</evidence>
<dbReference type="Gene3D" id="3.40.50.360">
    <property type="match status" value="1"/>
</dbReference>
<keyword evidence="3" id="KW-0560">Oxidoreductase</keyword>
<dbReference type="InterPro" id="IPR005025">
    <property type="entry name" value="FMN_Rdtase-like_dom"/>
</dbReference>
<feature type="domain" description="NADPH-dependent FMN reductase-like" evidence="4">
    <location>
        <begin position="14"/>
        <end position="152"/>
    </location>
</feature>
<dbReference type="EMBL" id="CAFBLP010000016">
    <property type="protein sequence ID" value="CAB4872254.1"/>
    <property type="molecule type" value="Genomic_DNA"/>
</dbReference>
<proteinExistence type="predicted"/>
<evidence type="ECO:0000256" key="1">
    <source>
        <dbReference type="ARBA" id="ARBA00022630"/>
    </source>
</evidence>
<accession>A0A6J7DUC7</accession>
<dbReference type="InterPro" id="IPR029039">
    <property type="entry name" value="Flavoprotein-like_sf"/>
</dbReference>
<dbReference type="PANTHER" id="PTHR43408">
    <property type="entry name" value="FMN REDUCTASE (NADPH)"/>
    <property type="match status" value="1"/>
</dbReference>
<gene>
    <name evidence="5" type="ORF">UFOPK3376_00902</name>
</gene>
<dbReference type="SUPFAM" id="SSF52218">
    <property type="entry name" value="Flavoproteins"/>
    <property type="match status" value="1"/>
</dbReference>
<keyword evidence="1" id="KW-0285">Flavoprotein</keyword>